<feature type="domain" description="Protein kinase" evidence="11">
    <location>
        <begin position="7"/>
        <end position="227"/>
    </location>
</feature>
<evidence type="ECO:0000256" key="5">
    <source>
        <dbReference type="ARBA" id="ARBA00022840"/>
    </source>
</evidence>
<evidence type="ECO:0000313" key="12">
    <source>
        <dbReference type="EMBL" id="KAI9160488.1"/>
    </source>
</evidence>
<reference evidence="12" key="1">
    <citation type="journal article" date="2022" name="Plant J.">
        <title>Strategies of tolerance reflected in two North American maple genomes.</title>
        <authorList>
            <person name="McEvoy S.L."/>
            <person name="Sezen U.U."/>
            <person name="Trouern-Trend A."/>
            <person name="McMahon S.M."/>
            <person name="Schaberg P.G."/>
            <person name="Yang J."/>
            <person name="Wegrzyn J.L."/>
            <person name="Swenson N.G."/>
        </authorList>
    </citation>
    <scope>NUCLEOTIDE SEQUENCE</scope>
    <source>
        <strain evidence="12">91603</strain>
    </source>
</reference>
<dbReference type="PROSITE" id="PS00107">
    <property type="entry name" value="PROTEIN_KINASE_ATP"/>
    <property type="match status" value="1"/>
</dbReference>
<dbReference type="SMART" id="SM00220">
    <property type="entry name" value="S_TKc"/>
    <property type="match status" value="1"/>
</dbReference>
<dbReference type="PROSITE" id="PS00108">
    <property type="entry name" value="PROTEIN_KINASE_ST"/>
    <property type="match status" value="1"/>
</dbReference>
<evidence type="ECO:0000256" key="2">
    <source>
        <dbReference type="ARBA" id="ARBA00022679"/>
    </source>
</evidence>
<keyword evidence="13" id="KW-1185">Reference proteome</keyword>
<dbReference type="SUPFAM" id="SSF56112">
    <property type="entry name" value="Protein kinase-like (PK-like)"/>
    <property type="match status" value="1"/>
</dbReference>
<dbReference type="AlphaFoldDB" id="A0AAD5IDT2"/>
<feature type="region of interest" description="Disordered" evidence="10">
    <location>
        <begin position="253"/>
        <end position="285"/>
    </location>
</feature>
<dbReference type="EMBL" id="JAJSOW010000106">
    <property type="protein sequence ID" value="KAI9160488.1"/>
    <property type="molecule type" value="Genomic_DNA"/>
</dbReference>
<comment type="catalytic activity">
    <reaction evidence="7">
        <text>L-seryl-[protein] + ATP = O-phospho-L-seryl-[protein] + ADP + H(+)</text>
        <dbReference type="Rhea" id="RHEA:17989"/>
        <dbReference type="Rhea" id="RHEA-COMP:9863"/>
        <dbReference type="Rhea" id="RHEA-COMP:11604"/>
        <dbReference type="ChEBI" id="CHEBI:15378"/>
        <dbReference type="ChEBI" id="CHEBI:29999"/>
        <dbReference type="ChEBI" id="CHEBI:30616"/>
        <dbReference type="ChEBI" id="CHEBI:83421"/>
        <dbReference type="ChEBI" id="CHEBI:456216"/>
        <dbReference type="EC" id="2.7.11.24"/>
    </reaction>
</comment>
<evidence type="ECO:0000256" key="9">
    <source>
        <dbReference type="RuleBase" id="RU000304"/>
    </source>
</evidence>
<dbReference type="GO" id="GO:0005524">
    <property type="term" value="F:ATP binding"/>
    <property type="evidence" value="ECO:0007669"/>
    <property type="project" value="UniProtKB-UniRule"/>
</dbReference>
<evidence type="ECO:0000256" key="1">
    <source>
        <dbReference type="ARBA" id="ARBA00008832"/>
    </source>
</evidence>
<feature type="binding site" evidence="8">
    <location>
        <position position="37"/>
    </location>
    <ligand>
        <name>ATP</name>
        <dbReference type="ChEBI" id="CHEBI:30616"/>
    </ligand>
</feature>
<comment type="catalytic activity">
    <reaction evidence="6">
        <text>L-threonyl-[protein] + ATP = O-phospho-L-threonyl-[protein] + ADP + H(+)</text>
        <dbReference type="Rhea" id="RHEA:46608"/>
        <dbReference type="Rhea" id="RHEA-COMP:11060"/>
        <dbReference type="Rhea" id="RHEA-COMP:11605"/>
        <dbReference type="ChEBI" id="CHEBI:15378"/>
        <dbReference type="ChEBI" id="CHEBI:30013"/>
        <dbReference type="ChEBI" id="CHEBI:30616"/>
        <dbReference type="ChEBI" id="CHEBI:61977"/>
        <dbReference type="ChEBI" id="CHEBI:456216"/>
        <dbReference type="EC" id="2.7.11.24"/>
    </reaction>
</comment>
<dbReference type="Proteomes" id="UP001064489">
    <property type="component" value="Chromosome 2"/>
</dbReference>
<dbReference type="Gene3D" id="3.30.200.20">
    <property type="entry name" value="Phosphorylase Kinase, domain 1"/>
    <property type="match status" value="2"/>
</dbReference>
<keyword evidence="4" id="KW-0418">Kinase</keyword>
<dbReference type="InterPro" id="IPR008271">
    <property type="entry name" value="Ser/Thr_kinase_AS"/>
</dbReference>
<evidence type="ECO:0000259" key="11">
    <source>
        <dbReference type="PROSITE" id="PS50011"/>
    </source>
</evidence>
<evidence type="ECO:0000256" key="4">
    <source>
        <dbReference type="ARBA" id="ARBA00022777"/>
    </source>
</evidence>
<organism evidence="12 13">
    <name type="scientific">Acer negundo</name>
    <name type="common">Box elder</name>
    <dbReference type="NCBI Taxonomy" id="4023"/>
    <lineage>
        <taxon>Eukaryota</taxon>
        <taxon>Viridiplantae</taxon>
        <taxon>Streptophyta</taxon>
        <taxon>Embryophyta</taxon>
        <taxon>Tracheophyta</taxon>
        <taxon>Spermatophyta</taxon>
        <taxon>Magnoliopsida</taxon>
        <taxon>eudicotyledons</taxon>
        <taxon>Gunneridae</taxon>
        <taxon>Pentapetalae</taxon>
        <taxon>rosids</taxon>
        <taxon>malvids</taxon>
        <taxon>Sapindales</taxon>
        <taxon>Sapindaceae</taxon>
        <taxon>Hippocastanoideae</taxon>
        <taxon>Acereae</taxon>
        <taxon>Acer</taxon>
    </lineage>
</organism>
<evidence type="ECO:0000313" key="13">
    <source>
        <dbReference type="Proteomes" id="UP001064489"/>
    </source>
</evidence>
<dbReference type="InterPro" id="IPR017441">
    <property type="entry name" value="Protein_kinase_ATP_BS"/>
</dbReference>
<comment type="caution">
    <text evidence="12">The sequence shown here is derived from an EMBL/GenBank/DDBJ whole genome shotgun (WGS) entry which is preliminary data.</text>
</comment>
<evidence type="ECO:0000256" key="6">
    <source>
        <dbReference type="ARBA" id="ARBA00047592"/>
    </source>
</evidence>
<dbReference type="PROSITE" id="PS50011">
    <property type="entry name" value="PROTEIN_KINASE_DOM"/>
    <property type="match status" value="1"/>
</dbReference>
<evidence type="ECO:0000256" key="7">
    <source>
        <dbReference type="ARBA" id="ARBA00048312"/>
    </source>
</evidence>
<sequence>MMEKRKYLFVEEVGAGVFGRVWKAVDRYSGEVVAIKKLIRQKFHSWINSRLYLVFEYMECNLLQVMRSRRKGRPFSEDEVRKWCFQVFQGFRFIHDKGYFHHDLKPENLLVLGDLIKIGDVGSTKKINSDPPHAFIIMSLWYRPPEVMLFSPNYSYHVDMQSNYGDLARGTCSGEGWNYQFSRFSGVHFSSLMPFASKNAISLIKSLCSWDPSKRPTASEASKHPFFKDCYNNMNIPPSLPDLNDNSMSVTTLDDDDQVPTNSNKILENPIGKSKYGPIGEEEEY</sequence>
<dbReference type="GO" id="GO:0004707">
    <property type="term" value="F:MAP kinase activity"/>
    <property type="evidence" value="ECO:0007669"/>
    <property type="project" value="UniProtKB-EC"/>
</dbReference>
<dbReference type="InterPro" id="IPR000719">
    <property type="entry name" value="Prot_kinase_dom"/>
</dbReference>
<name>A0AAD5IDT2_ACENE</name>
<evidence type="ECO:0000256" key="10">
    <source>
        <dbReference type="SAM" id="MobiDB-lite"/>
    </source>
</evidence>
<keyword evidence="9" id="KW-0723">Serine/threonine-protein kinase</keyword>
<dbReference type="PANTHER" id="PTHR24055">
    <property type="entry name" value="MITOGEN-ACTIVATED PROTEIN KINASE"/>
    <property type="match status" value="1"/>
</dbReference>
<keyword evidence="2" id="KW-0808">Transferase</keyword>
<evidence type="ECO:0000256" key="8">
    <source>
        <dbReference type="PROSITE-ProRule" id="PRU10141"/>
    </source>
</evidence>
<keyword evidence="3 8" id="KW-0547">Nucleotide-binding</keyword>
<evidence type="ECO:0000256" key="3">
    <source>
        <dbReference type="ARBA" id="ARBA00022741"/>
    </source>
</evidence>
<dbReference type="InterPro" id="IPR050117">
    <property type="entry name" value="MAPK"/>
</dbReference>
<comment type="similarity">
    <text evidence="1">Belongs to the protein kinase superfamily. CMGC Ser/Thr protein kinase family. MAP kinase subfamily.</text>
</comment>
<dbReference type="Pfam" id="PF00069">
    <property type="entry name" value="Pkinase"/>
    <property type="match status" value="1"/>
</dbReference>
<proteinExistence type="inferred from homology"/>
<protein>
    <recommendedName>
        <fullName evidence="11">Protein kinase domain-containing protein</fullName>
    </recommendedName>
</protein>
<keyword evidence="5 8" id="KW-0067">ATP-binding</keyword>
<accession>A0AAD5IDT2</accession>
<reference evidence="12" key="2">
    <citation type="submission" date="2023-02" db="EMBL/GenBank/DDBJ databases">
        <authorList>
            <person name="Swenson N.G."/>
            <person name="Wegrzyn J.L."/>
            <person name="Mcevoy S.L."/>
        </authorList>
    </citation>
    <scope>NUCLEOTIDE SEQUENCE</scope>
    <source>
        <strain evidence="12">91603</strain>
        <tissue evidence="12">Leaf</tissue>
    </source>
</reference>
<dbReference type="InterPro" id="IPR011009">
    <property type="entry name" value="Kinase-like_dom_sf"/>
</dbReference>
<dbReference type="Gene3D" id="1.10.510.10">
    <property type="entry name" value="Transferase(Phosphotransferase) domain 1"/>
    <property type="match status" value="2"/>
</dbReference>
<gene>
    <name evidence="12" type="ORF">LWI28_008560</name>
</gene>